<dbReference type="KEGG" id="fbr:FBFL15_1354"/>
<sequence>MKYKNVLQLKISLKNAYPSIYRTIYISNKSNFLELHAAIQEAMGWKGYHLFAFRKGRDTEISFEYSKKEFGGFVNFGYPLKTKVSAFLQKPKDKILYVYDFGDSWEHEILVQKVFDEIEIEHIPYCIKGKGKCPPEDCGGIWSYAILVEIAKNPKSKEYKEYKNNYDMNQFKDIELTKEDIIEINESFSDFESAVDYFNDIIVEMQSSF</sequence>
<organism evidence="2 3">
    <name type="scientific">Flavobacterium branchiophilum (strain FL-15)</name>
    <dbReference type="NCBI Taxonomy" id="1034807"/>
    <lineage>
        <taxon>Bacteria</taxon>
        <taxon>Pseudomonadati</taxon>
        <taxon>Bacteroidota</taxon>
        <taxon>Flavobacteriia</taxon>
        <taxon>Flavobacteriales</taxon>
        <taxon>Flavobacteriaceae</taxon>
        <taxon>Flavobacterium</taxon>
    </lineage>
</organism>
<dbReference type="Gene3D" id="3.10.290.30">
    <property type="entry name" value="MM3350-like"/>
    <property type="match status" value="1"/>
</dbReference>
<dbReference type="AlphaFoldDB" id="G2Z0M6"/>
<dbReference type="InterPro" id="IPR012912">
    <property type="entry name" value="Plasmid_pRiA4b_Orf3-like"/>
</dbReference>
<reference evidence="2 3" key="1">
    <citation type="journal article" date="2011" name="Appl. Environ. Microbiol.">
        <title>Complete genome sequence of the fish pathogen Flavobacterium branchiophilum.</title>
        <authorList>
            <consortium name="1:IP"/>
            <consortium name="Microbial Evolutionary Genomics,F-75015 Paris"/>
            <consortium name="France 2:CNRS"/>
            <consortium name="URA2171"/>
            <consortium name="F-75015 Paris,France 3:Unite de Virologie et Immunologie Mol."/>
            <consortium name="INRA,78352 Jouy en Josas Cedex"/>
            <consortium name="France. 4:Unite de Mathemathique"/>
            <consortium name="Informatique et Genome,INRA"/>
            <consortium name="78352 Jouy en Josas Cedex"/>
            <consortium name="France. 5:CEA/Genoscope"/>
            <consortium name="Evry"/>
            <consortium name="France"/>
            <person name="Touchon M."/>
            <person name="Barbier P."/>
            <person name="Bernardet J.F."/>
            <person name="Loux V."/>
            <person name="Vacherie B."/>
            <person name="Barbe V."/>
            <person name="Rocha E.P."/>
            <person name="Duchaud E."/>
        </authorList>
    </citation>
    <scope>NUCLEOTIDE SEQUENCE [LARGE SCALE GENOMIC DNA]</scope>
    <source>
        <strain evidence="2 3">FL-15</strain>
    </source>
</reference>
<gene>
    <name evidence="2" type="ordered locus">FBFL15_1354</name>
</gene>
<evidence type="ECO:0000313" key="2">
    <source>
        <dbReference type="EMBL" id="CCB69429.1"/>
    </source>
</evidence>
<evidence type="ECO:0000313" key="3">
    <source>
        <dbReference type="Proteomes" id="UP000009186"/>
    </source>
</evidence>
<dbReference type="STRING" id="1034807.FBFL15_1354"/>
<name>G2Z0M6_FLABF</name>
<dbReference type="SUPFAM" id="SSF159941">
    <property type="entry name" value="MM3350-like"/>
    <property type="match status" value="1"/>
</dbReference>
<dbReference type="InterPro" id="IPR024047">
    <property type="entry name" value="MM3350-like_sf"/>
</dbReference>
<dbReference type="eggNOG" id="COG4974">
    <property type="taxonomic scope" value="Bacteria"/>
</dbReference>
<accession>G2Z0M6</accession>
<dbReference type="PANTHER" id="PTHR41878:SF1">
    <property type="entry name" value="TNPR PROTEIN"/>
    <property type="match status" value="1"/>
</dbReference>
<dbReference type="RefSeq" id="WP_014083896.1">
    <property type="nucleotide sequence ID" value="NC_016001.1"/>
</dbReference>
<evidence type="ECO:0000259" key="1">
    <source>
        <dbReference type="Pfam" id="PF07929"/>
    </source>
</evidence>
<dbReference type="HOGENOM" id="CLU_085055_0_1_10"/>
<dbReference type="Pfam" id="PF07929">
    <property type="entry name" value="PRiA4_ORF3"/>
    <property type="match status" value="1"/>
</dbReference>
<feature type="domain" description="Plasmid pRiA4b Orf3-like" evidence="1">
    <location>
        <begin position="6"/>
        <end position="171"/>
    </location>
</feature>
<dbReference type="EMBL" id="FQ859183">
    <property type="protein sequence ID" value="CCB69429.1"/>
    <property type="molecule type" value="Genomic_DNA"/>
</dbReference>
<keyword evidence="3" id="KW-1185">Reference proteome</keyword>
<proteinExistence type="predicted"/>
<dbReference type="Proteomes" id="UP000009186">
    <property type="component" value="Chromosome"/>
</dbReference>
<dbReference type="PANTHER" id="PTHR41878">
    <property type="entry name" value="LEXA REPRESSOR-RELATED"/>
    <property type="match status" value="1"/>
</dbReference>
<protein>
    <recommendedName>
        <fullName evidence="1">Plasmid pRiA4b Orf3-like domain-containing protein</fullName>
    </recommendedName>
</protein>